<sequence>MRSNELPRQKNVQQQNLQVENRIRSEAVHWRENKIPAALQEVGERKGVDWSAVIVVDLDIDFPGMPQLFGLLVTAEERFIRFAIHTDDAHQTVESVDEWIDVTNQQNLRAANETYHLPQLKNR</sequence>
<gene>
    <name evidence="1" type="ORF">ACG00X_15820</name>
</gene>
<name>A0ABW7G8Q7_9BURK</name>
<evidence type="ECO:0000313" key="2">
    <source>
        <dbReference type="Proteomes" id="UP001606305"/>
    </source>
</evidence>
<proteinExistence type="predicted"/>
<keyword evidence="2" id="KW-1185">Reference proteome</keyword>
<comment type="caution">
    <text evidence="1">The sequence shown here is derived from an EMBL/GenBank/DDBJ whole genome shotgun (WGS) entry which is preliminary data.</text>
</comment>
<dbReference type="Proteomes" id="UP001606305">
    <property type="component" value="Unassembled WGS sequence"/>
</dbReference>
<accession>A0ABW7G8Q7</accession>
<protein>
    <submittedName>
        <fullName evidence="1">Uncharacterized protein</fullName>
    </submittedName>
</protein>
<dbReference type="RefSeq" id="WP_394489162.1">
    <property type="nucleotide sequence ID" value="NZ_JBIGIA010000011.1"/>
</dbReference>
<dbReference type="EMBL" id="JBIGIA010000011">
    <property type="protein sequence ID" value="MFG6458308.1"/>
    <property type="molecule type" value="Genomic_DNA"/>
</dbReference>
<organism evidence="1 2">
    <name type="scientific">Pelomonas nitida</name>
    <dbReference type="NCBI Taxonomy" id="3299027"/>
    <lineage>
        <taxon>Bacteria</taxon>
        <taxon>Pseudomonadati</taxon>
        <taxon>Pseudomonadota</taxon>
        <taxon>Betaproteobacteria</taxon>
        <taxon>Burkholderiales</taxon>
        <taxon>Sphaerotilaceae</taxon>
        <taxon>Roseateles</taxon>
    </lineage>
</organism>
<evidence type="ECO:0000313" key="1">
    <source>
        <dbReference type="EMBL" id="MFG6458308.1"/>
    </source>
</evidence>
<reference evidence="1 2" key="1">
    <citation type="submission" date="2024-09" db="EMBL/GenBank/DDBJ databases">
        <title>Novel species of the genus Pelomonas and Roseateles isolated from streams.</title>
        <authorList>
            <person name="Lu H."/>
        </authorList>
    </citation>
    <scope>NUCLEOTIDE SEQUENCE [LARGE SCALE GENOMIC DNA]</scope>
    <source>
        <strain evidence="1 2">BYS96W</strain>
    </source>
</reference>